<gene>
    <name evidence="1" type="primary">mshI</name>
    <name evidence="1" type="ORF">GLIP_1153</name>
</gene>
<reference evidence="1 2" key="1">
    <citation type="journal article" date="2017" name="Antonie Van Leeuwenhoek">
        <title>Rhizobium rhizosphaerae sp. nov., a novel species isolated from rice rhizosphere.</title>
        <authorList>
            <person name="Zhao J.J."/>
            <person name="Zhang J."/>
            <person name="Zhang R.J."/>
            <person name="Zhang C.W."/>
            <person name="Yin H.Q."/>
            <person name="Zhang X.X."/>
        </authorList>
    </citation>
    <scope>NUCLEOTIDE SEQUENCE [LARGE SCALE GENOMIC DNA]</scope>
    <source>
        <strain evidence="1 2">E3</strain>
    </source>
</reference>
<dbReference type="Gene3D" id="3.30.1490.300">
    <property type="match status" value="1"/>
</dbReference>
<comment type="caution">
    <text evidence="1">The sequence shown here is derived from an EMBL/GenBank/DDBJ whole genome shotgun (WGS) entry which is preliminary data.</text>
</comment>
<sequence>MHAGWRQYLKQRLKTSSKFYSVGLEFKDDSIQVSVLLNDKQDIVWVKQHLLPNLDWQKHLHDYISQESLSNTPCHVVLNPSGYQIQQVEKPQVAEEEMGQALVWSVKDLLPNQEDIVVDYFELPAQSAGANKINVVAIPKVKLEEITDGVIESGLELKSIGILELIIADLVESSDEAVLTLVQEPGQEICLNIIKQGQVYFSRRLRGYENLPTFSEDELQMGVGDNLSVEIQRSMDYFESQLRQAPVRKILLAIESPHLDKLAQLMQQLTFMTVETLQIDVPHKEELNYRTSFIGSLGAALVQKNGMVNEI</sequence>
<dbReference type="Proteomes" id="UP000006334">
    <property type="component" value="Unassembled WGS sequence"/>
</dbReference>
<keyword evidence="2" id="KW-1185">Reference proteome</keyword>
<proteinExistence type="predicted"/>
<dbReference type="eggNOG" id="COG4972">
    <property type="taxonomic scope" value="Bacteria"/>
</dbReference>
<evidence type="ECO:0000313" key="1">
    <source>
        <dbReference type="EMBL" id="GAC13794.1"/>
    </source>
</evidence>
<dbReference type="RefSeq" id="WP_008843611.1">
    <property type="nucleotide sequence ID" value="NZ_BAEN01000022.1"/>
</dbReference>
<evidence type="ECO:0000313" key="2">
    <source>
        <dbReference type="Proteomes" id="UP000006334"/>
    </source>
</evidence>
<dbReference type="Gene3D" id="3.30.420.40">
    <property type="match status" value="2"/>
</dbReference>
<name>K6WZG9_9ALTE</name>
<dbReference type="SUPFAM" id="SSF53067">
    <property type="entry name" value="Actin-like ATPase domain"/>
    <property type="match status" value="1"/>
</dbReference>
<dbReference type="AlphaFoldDB" id="K6WZG9"/>
<dbReference type="STRING" id="1127673.GLIP_1153"/>
<dbReference type="InterPro" id="IPR043129">
    <property type="entry name" value="ATPase_NBD"/>
</dbReference>
<protein>
    <submittedName>
        <fullName evidence="1">MSHA biogenesis protein MshI</fullName>
    </submittedName>
</protein>
<accession>K6WZG9</accession>
<organism evidence="1 2">
    <name type="scientific">Aliiglaciecola lipolytica E3</name>
    <dbReference type="NCBI Taxonomy" id="1127673"/>
    <lineage>
        <taxon>Bacteria</taxon>
        <taxon>Pseudomonadati</taxon>
        <taxon>Pseudomonadota</taxon>
        <taxon>Gammaproteobacteria</taxon>
        <taxon>Alteromonadales</taxon>
        <taxon>Alteromonadaceae</taxon>
        <taxon>Aliiglaciecola</taxon>
    </lineage>
</organism>
<dbReference type="EMBL" id="BAEN01000022">
    <property type="protein sequence ID" value="GAC13794.1"/>
    <property type="molecule type" value="Genomic_DNA"/>
</dbReference>